<protein>
    <recommendedName>
        <fullName evidence="11">Hexosyltransferase</fullName>
        <ecNumber evidence="11">2.4.1.-</ecNumber>
    </recommendedName>
</protein>
<keyword evidence="10" id="KW-0325">Glycoprotein</keyword>
<evidence type="ECO:0000256" key="9">
    <source>
        <dbReference type="ARBA" id="ARBA00023136"/>
    </source>
</evidence>
<evidence type="ECO:0000313" key="13">
    <source>
        <dbReference type="EMBL" id="KAK4291453.1"/>
    </source>
</evidence>
<evidence type="ECO:0000256" key="1">
    <source>
        <dbReference type="ARBA" id="ARBA00004323"/>
    </source>
</evidence>
<dbReference type="GO" id="GO:0000139">
    <property type="term" value="C:Golgi membrane"/>
    <property type="evidence" value="ECO:0007669"/>
    <property type="project" value="UniProtKB-SubCell"/>
</dbReference>
<organism evidence="13 14">
    <name type="scientific">Petrolisthes manimaculis</name>
    <dbReference type="NCBI Taxonomy" id="1843537"/>
    <lineage>
        <taxon>Eukaryota</taxon>
        <taxon>Metazoa</taxon>
        <taxon>Ecdysozoa</taxon>
        <taxon>Arthropoda</taxon>
        <taxon>Crustacea</taxon>
        <taxon>Multicrustacea</taxon>
        <taxon>Malacostraca</taxon>
        <taxon>Eumalacostraca</taxon>
        <taxon>Eucarida</taxon>
        <taxon>Decapoda</taxon>
        <taxon>Pleocyemata</taxon>
        <taxon>Anomura</taxon>
        <taxon>Galatheoidea</taxon>
        <taxon>Porcellanidae</taxon>
        <taxon>Petrolisthes</taxon>
    </lineage>
</organism>
<dbReference type="PANTHER" id="PTHR11214">
    <property type="entry name" value="BETA-1,3-N-ACETYLGLUCOSAMINYLTRANSFERASE"/>
    <property type="match status" value="1"/>
</dbReference>
<keyword evidence="9" id="KW-0472">Membrane</keyword>
<evidence type="ECO:0000313" key="14">
    <source>
        <dbReference type="Proteomes" id="UP001292094"/>
    </source>
</evidence>
<keyword evidence="8 11" id="KW-0333">Golgi apparatus</keyword>
<dbReference type="PANTHER" id="PTHR11214:SF379">
    <property type="entry name" value="HEXOSYLTRANSFERASE-RELATED"/>
    <property type="match status" value="1"/>
</dbReference>
<name>A0AAE1TMX0_9EUCA</name>
<evidence type="ECO:0000256" key="3">
    <source>
        <dbReference type="ARBA" id="ARBA00022676"/>
    </source>
</evidence>
<evidence type="ECO:0000256" key="5">
    <source>
        <dbReference type="ARBA" id="ARBA00022692"/>
    </source>
</evidence>
<gene>
    <name evidence="13" type="ORF">Pmani_035723</name>
</gene>
<feature type="signal peptide" evidence="12">
    <location>
        <begin position="1"/>
        <end position="15"/>
    </location>
</feature>
<reference evidence="13" key="1">
    <citation type="submission" date="2023-11" db="EMBL/GenBank/DDBJ databases">
        <title>Genome assemblies of two species of porcelain crab, Petrolisthes cinctipes and Petrolisthes manimaculis (Anomura: Porcellanidae).</title>
        <authorList>
            <person name="Angst P."/>
        </authorList>
    </citation>
    <scope>NUCLEOTIDE SEQUENCE</scope>
    <source>
        <strain evidence="13">PB745_02</strain>
        <tissue evidence="13">Gill</tissue>
    </source>
</reference>
<evidence type="ECO:0000256" key="12">
    <source>
        <dbReference type="SAM" id="SignalP"/>
    </source>
</evidence>
<comment type="caution">
    <text evidence="13">The sequence shown here is derived from an EMBL/GenBank/DDBJ whole genome shotgun (WGS) entry which is preliminary data.</text>
</comment>
<dbReference type="Pfam" id="PF01762">
    <property type="entry name" value="Galactosyl_T"/>
    <property type="match status" value="1"/>
</dbReference>
<dbReference type="EC" id="2.4.1.-" evidence="11"/>
<evidence type="ECO:0000256" key="4">
    <source>
        <dbReference type="ARBA" id="ARBA00022679"/>
    </source>
</evidence>
<comment type="subcellular location">
    <subcellularLocation>
        <location evidence="1 11">Golgi apparatus membrane</location>
        <topology evidence="1 11">Single-pass type II membrane protein</topology>
    </subcellularLocation>
</comment>
<dbReference type="EMBL" id="JAWZYT010005145">
    <property type="protein sequence ID" value="KAK4291453.1"/>
    <property type="molecule type" value="Genomic_DNA"/>
</dbReference>
<evidence type="ECO:0000256" key="6">
    <source>
        <dbReference type="ARBA" id="ARBA00022968"/>
    </source>
</evidence>
<keyword evidence="4" id="KW-0808">Transferase</keyword>
<accession>A0AAE1TMX0</accession>
<keyword evidence="14" id="KW-1185">Reference proteome</keyword>
<dbReference type="Gene3D" id="3.90.550.50">
    <property type="match status" value="1"/>
</dbReference>
<evidence type="ECO:0000256" key="11">
    <source>
        <dbReference type="RuleBase" id="RU363063"/>
    </source>
</evidence>
<proteinExistence type="inferred from homology"/>
<evidence type="ECO:0000256" key="8">
    <source>
        <dbReference type="ARBA" id="ARBA00023034"/>
    </source>
</evidence>
<evidence type="ECO:0000256" key="2">
    <source>
        <dbReference type="ARBA" id="ARBA00008661"/>
    </source>
</evidence>
<dbReference type="GO" id="GO:0006493">
    <property type="term" value="P:protein O-linked glycosylation"/>
    <property type="evidence" value="ECO:0007669"/>
    <property type="project" value="TreeGrafter"/>
</dbReference>
<dbReference type="GO" id="GO:0016758">
    <property type="term" value="F:hexosyltransferase activity"/>
    <property type="evidence" value="ECO:0007669"/>
    <property type="project" value="InterPro"/>
</dbReference>
<dbReference type="InterPro" id="IPR002659">
    <property type="entry name" value="Glyco_trans_31"/>
</dbReference>
<comment type="similarity">
    <text evidence="2 11">Belongs to the glycosyltransferase 31 family.</text>
</comment>
<dbReference type="Proteomes" id="UP001292094">
    <property type="component" value="Unassembled WGS sequence"/>
</dbReference>
<dbReference type="FunFam" id="3.90.550.50:FF:000001">
    <property type="entry name" value="Hexosyltransferase"/>
    <property type="match status" value="1"/>
</dbReference>
<keyword evidence="12" id="KW-0732">Signal</keyword>
<keyword evidence="3 11" id="KW-0328">Glycosyltransferase</keyword>
<evidence type="ECO:0000256" key="7">
    <source>
        <dbReference type="ARBA" id="ARBA00022989"/>
    </source>
</evidence>
<keyword evidence="5" id="KW-0812">Transmembrane</keyword>
<feature type="chain" id="PRO_5041932132" description="Hexosyltransferase" evidence="12">
    <location>
        <begin position="16"/>
        <end position="385"/>
    </location>
</feature>
<keyword evidence="6" id="KW-0735">Signal-anchor</keyword>
<dbReference type="AlphaFoldDB" id="A0AAE1TMX0"/>
<sequence length="385" mass="45197">MLVLVLLSIIVILNSRRSIDYLWVSRRSSQDDAVDTPPLNLPKTDETFLRNTRQEINETQQKVQITEPSKLQNIYEDYQRSATSEDVISTKPVQFPLPPANPPYPQQEFPFRYIINEPDLCDNTVNIINVIPIAPNNVLARHRIRKLWGRREVSDVTGIRTVFFLGVTSSTQLQTNISKESLIHGDIIQLSFMDSYRNLTLKTLSMLHWSLTYCSQAQWILKSDDDVFFNPFALDTYIKKNRNYNIICKICYNKDVCRQGMSKCPPKWVIKPEEYQYKTYPSYCNGEAYVISSSLAAKLYSAANKTHPFFIEDVYITGIIAHQFKPRYKAIPAFKFKRWKKSNWNRHTLFLVYHYVNAIYLNIIWRSILESQELHKELMKNQEWL</sequence>
<keyword evidence="7" id="KW-1133">Transmembrane helix</keyword>
<evidence type="ECO:0000256" key="10">
    <source>
        <dbReference type="ARBA" id="ARBA00023180"/>
    </source>
</evidence>